<protein>
    <submittedName>
        <fullName evidence="1">Uncharacterized protein</fullName>
    </submittedName>
</protein>
<accession>A0ABT8KAG1</accession>
<sequence>MSTLTATAVLLMLPRHARTPVAVLVGGEVPSSLRLDIFDAKDTFVRLRKGPGGHGLPEPYRQVSWDEFPAESAAVIAVSPETFAQARFANSASLFGAVDAVAFVPWTESGEAYDRVRVPIPSLDRASWHEYELATQSRTECRYRVATTPAFVGGGVDALSAV</sequence>
<comment type="caution">
    <text evidence="1">The sequence shown here is derived from an EMBL/GenBank/DDBJ whole genome shotgun (WGS) entry which is preliminary data.</text>
</comment>
<dbReference type="Proteomes" id="UP001174208">
    <property type="component" value="Unassembled WGS sequence"/>
</dbReference>
<name>A0ABT8KAG1_9MICO</name>
<reference evidence="1" key="1">
    <citation type="submission" date="2023-06" db="EMBL/GenBank/DDBJ databases">
        <title>MT1 and MT2 Draft Genomes of Novel Species.</title>
        <authorList>
            <person name="Venkateswaran K."/>
        </authorList>
    </citation>
    <scope>NUCLEOTIDE SEQUENCE</scope>
    <source>
        <strain evidence="1">F6_8S_P_1B</strain>
    </source>
</reference>
<gene>
    <name evidence="1" type="ORF">P5G50_02535</name>
</gene>
<keyword evidence="2" id="KW-1185">Reference proteome</keyword>
<organism evidence="1 2">
    <name type="scientific">Leifsonia williamsii</name>
    <dbReference type="NCBI Taxonomy" id="3035919"/>
    <lineage>
        <taxon>Bacteria</taxon>
        <taxon>Bacillati</taxon>
        <taxon>Actinomycetota</taxon>
        <taxon>Actinomycetes</taxon>
        <taxon>Micrococcales</taxon>
        <taxon>Microbacteriaceae</taxon>
        <taxon>Leifsonia</taxon>
    </lineage>
</organism>
<evidence type="ECO:0000313" key="1">
    <source>
        <dbReference type="EMBL" id="MDN4613319.1"/>
    </source>
</evidence>
<proteinExistence type="predicted"/>
<dbReference type="EMBL" id="JAROCF010000001">
    <property type="protein sequence ID" value="MDN4613319.1"/>
    <property type="molecule type" value="Genomic_DNA"/>
</dbReference>
<evidence type="ECO:0000313" key="2">
    <source>
        <dbReference type="Proteomes" id="UP001174208"/>
    </source>
</evidence>
<dbReference type="RefSeq" id="WP_301212773.1">
    <property type="nucleotide sequence ID" value="NZ_JAROCF010000001.1"/>
</dbReference>